<keyword evidence="2" id="KW-0805">Transcription regulation</keyword>
<dbReference type="GO" id="GO:0000976">
    <property type="term" value="F:transcription cis-regulatory region binding"/>
    <property type="evidence" value="ECO:0007669"/>
    <property type="project" value="TreeGrafter"/>
</dbReference>
<feature type="domain" description="HTH lysR-type" evidence="5">
    <location>
        <begin position="4"/>
        <end position="46"/>
    </location>
</feature>
<dbReference type="Pfam" id="PF03466">
    <property type="entry name" value="LysR_substrate"/>
    <property type="match status" value="1"/>
</dbReference>
<dbReference type="STRING" id="39060.SAMN05660706_1023"/>
<dbReference type="RefSeq" id="WP_092481686.1">
    <property type="nucleotide sequence ID" value="NZ_FOYM01000002.1"/>
</dbReference>
<proteinExistence type="inferred from homology"/>
<evidence type="ECO:0000256" key="3">
    <source>
        <dbReference type="ARBA" id="ARBA00023125"/>
    </source>
</evidence>
<evidence type="ECO:0000256" key="1">
    <source>
        <dbReference type="ARBA" id="ARBA00009437"/>
    </source>
</evidence>
<dbReference type="InterPro" id="IPR005119">
    <property type="entry name" value="LysR_subst-bd"/>
</dbReference>
<dbReference type="GO" id="GO:0003700">
    <property type="term" value="F:DNA-binding transcription factor activity"/>
    <property type="evidence" value="ECO:0007669"/>
    <property type="project" value="InterPro"/>
</dbReference>
<evidence type="ECO:0000256" key="2">
    <source>
        <dbReference type="ARBA" id="ARBA00023015"/>
    </source>
</evidence>
<protein>
    <submittedName>
        <fullName evidence="6">Regulatory helix-turn-helix protein, lysR family</fullName>
    </submittedName>
</protein>
<dbReference type="SUPFAM" id="SSF53850">
    <property type="entry name" value="Periplasmic binding protein-like II"/>
    <property type="match status" value="1"/>
</dbReference>
<evidence type="ECO:0000313" key="6">
    <source>
        <dbReference type="EMBL" id="SFQ96436.1"/>
    </source>
</evidence>
<dbReference type="PANTHER" id="PTHR30126">
    <property type="entry name" value="HTH-TYPE TRANSCRIPTIONAL REGULATOR"/>
    <property type="match status" value="1"/>
</dbReference>
<gene>
    <name evidence="6" type="ORF">SAMN05660706_1023</name>
</gene>
<evidence type="ECO:0000313" key="7">
    <source>
        <dbReference type="Proteomes" id="UP000199584"/>
    </source>
</evidence>
<dbReference type="PANTHER" id="PTHR30126:SF40">
    <property type="entry name" value="HTH-TYPE TRANSCRIPTIONAL REGULATOR GLTR"/>
    <property type="match status" value="1"/>
</dbReference>
<dbReference type="SUPFAM" id="SSF46785">
    <property type="entry name" value="Winged helix' DNA-binding domain"/>
    <property type="match status" value="1"/>
</dbReference>
<dbReference type="InterPro" id="IPR000847">
    <property type="entry name" value="LysR_HTH_N"/>
</dbReference>
<sequence length="171" mass="18842">MAELNLYHLKTFYAVARHLNYSRAGEELALSQPAVSRQVAALEKTLEHPLAGRNVTAADLAEETLLWREKGSAARALVESFLDEEGISFKKTAEISDAGAIKRLATEQVGVAFLPKHAVELELAAGVLRVVDHNRLAVPVYCSIISVKDMHSYPAVLAFLNFVRKWATGHY</sequence>
<evidence type="ECO:0000259" key="5">
    <source>
        <dbReference type="PROSITE" id="PS50931"/>
    </source>
</evidence>
<dbReference type="PRINTS" id="PR00039">
    <property type="entry name" value="HTHLYSR"/>
</dbReference>
<reference evidence="7" key="1">
    <citation type="submission" date="2016-10" db="EMBL/GenBank/DDBJ databases">
        <authorList>
            <person name="Varghese N."/>
            <person name="Submissions S."/>
        </authorList>
    </citation>
    <scope>NUCLEOTIDE SEQUENCE [LARGE SCALE GENOMIC DNA]</scope>
    <source>
        <strain evidence="7">DSM 3669</strain>
    </source>
</reference>
<evidence type="ECO:0000256" key="4">
    <source>
        <dbReference type="ARBA" id="ARBA00023163"/>
    </source>
</evidence>
<organism evidence="6 7">
    <name type="scientific">Desulfoscipio geothermicus DSM 3669</name>
    <dbReference type="NCBI Taxonomy" id="1121426"/>
    <lineage>
        <taxon>Bacteria</taxon>
        <taxon>Bacillati</taxon>
        <taxon>Bacillota</taxon>
        <taxon>Clostridia</taxon>
        <taxon>Eubacteriales</taxon>
        <taxon>Desulfallaceae</taxon>
        <taxon>Desulfoscipio</taxon>
    </lineage>
</organism>
<dbReference type="Gene3D" id="3.40.190.10">
    <property type="entry name" value="Periplasmic binding protein-like II"/>
    <property type="match status" value="1"/>
</dbReference>
<dbReference type="PROSITE" id="PS50931">
    <property type="entry name" value="HTH_LYSR"/>
    <property type="match status" value="1"/>
</dbReference>
<dbReference type="OrthoDB" id="9785745at2"/>
<accession>A0A1I6CTE9</accession>
<comment type="similarity">
    <text evidence="1">Belongs to the LysR transcriptional regulatory family.</text>
</comment>
<keyword evidence="4" id="KW-0804">Transcription</keyword>
<dbReference type="AlphaFoldDB" id="A0A1I6CTE9"/>
<dbReference type="Proteomes" id="UP000199584">
    <property type="component" value="Unassembled WGS sequence"/>
</dbReference>
<dbReference type="EMBL" id="FOYM01000002">
    <property type="protein sequence ID" value="SFQ96436.1"/>
    <property type="molecule type" value="Genomic_DNA"/>
</dbReference>
<dbReference type="InterPro" id="IPR036390">
    <property type="entry name" value="WH_DNA-bd_sf"/>
</dbReference>
<keyword evidence="3" id="KW-0238">DNA-binding</keyword>
<keyword evidence="7" id="KW-1185">Reference proteome</keyword>
<name>A0A1I6CTE9_9FIRM</name>